<dbReference type="GO" id="GO:0006754">
    <property type="term" value="P:ATP biosynthetic process"/>
    <property type="evidence" value="ECO:0007669"/>
    <property type="project" value="TreeGrafter"/>
</dbReference>
<reference evidence="7 8" key="1">
    <citation type="submission" date="2015-01" db="EMBL/GenBank/DDBJ databases">
        <title>Evolution of Trichinella species and genotypes.</title>
        <authorList>
            <person name="Korhonen P.K."/>
            <person name="Edoardo P."/>
            <person name="Giuseppe L.R."/>
            <person name="Gasser R.B."/>
        </authorList>
    </citation>
    <scope>NUCLEOTIDE SEQUENCE [LARGE SCALE GENOMIC DNA]</scope>
    <source>
        <strain evidence="7">ISS37</strain>
    </source>
</reference>
<evidence type="ECO:0000313" key="7">
    <source>
        <dbReference type="EMBL" id="KRX15119.1"/>
    </source>
</evidence>
<dbReference type="PROSITE" id="PS51462">
    <property type="entry name" value="NUDIX"/>
    <property type="match status" value="1"/>
</dbReference>
<dbReference type="PANTHER" id="PTHR21340">
    <property type="entry name" value="DIADENOSINE 5,5-P1,P4-TETRAPHOSPHATE PYROPHOSPHOHYDROLASE MUTT"/>
    <property type="match status" value="1"/>
</dbReference>
<dbReference type="InterPro" id="IPR003565">
    <property type="entry name" value="Tetra_PHTase"/>
</dbReference>
<dbReference type="PANTHER" id="PTHR21340:SF0">
    <property type="entry name" value="BIS(5'-NUCLEOSYL)-TETRAPHOSPHATASE [ASYMMETRICAL]"/>
    <property type="match status" value="1"/>
</dbReference>
<evidence type="ECO:0000313" key="8">
    <source>
        <dbReference type="Proteomes" id="UP000054630"/>
    </source>
</evidence>
<dbReference type="Proteomes" id="UP000054630">
    <property type="component" value="Unassembled WGS sequence"/>
</dbReference>
<feature type="domain" description="Nudix hydrolase" evidence="6">
    <location>
        <begin position="14"/>
        <end position="146"/>
    </location>
</feature>
<protein>
    <recommendedName>
        <fullName evidence="2">Bis(5'-nucleosyl)-tetraphosphatase [asymmetrical]</fullName>
    </recommendedName>
    <alternativeName>
        <fullName evidence="5">Diadenosine 5',5'''-P1,P4-tetraphosphate asymmetrical hydrolase</fullName>
    </alternativeName>
</protein>
<keyword evidence="3" id="KW-0547">Nucleotide-binding</keyword>
<dbReference type="Gene3D" id="3.90.79.10">
    <property type="entry name" value="Nucleoside Triphosphate Pyrophosphohydrolase"/>
    <property type="match status" value="1"/>
</dbReference>
<dbReference type="PRINTS" id="PR01405">
    <property type="entry name" value="TETRPHPHTASE"/>
</dbReference>
<evidence type="ECO:0000256" key="4">
    <source>
        <dbReference type="ARBA" id="ARBA00022801"/>
    </source>
</evidence>
<dbReference type="AlphaFoldDB" id="A0A0V0RL20"/>
<dbReference type="GO" id="GO:0006167">
    <property type="term" value="P:AMP biosynthetic process"/>
    <property type="evidence" value="ECO:0007669"/>
    <property type="project" value="TreeGrafter"/>
</dbReference>
<dbReference type="CDD" id="cd03428">
    <property type="entry name" value="NUDIX_Ap4A_Nudt2"/>
    <property type="match status" value="1"/>
</dbReference>
<dbReference type="InterPro" id="IPR015797">
    <property type="entry name" value="NUDIX_hydrolase-like_dom_sf"/>
</dbReference>
<accession>A0A0V0RL20</accession>
<dbReference type="Pfam" id="PF00293">
    <property type="entry name" value="NUDIX"/>
    <property type="match status" value="1"/>
</dbReference>
<dbReference type="GO" id="GO:0000166">
    <property type="term" value="F:nucleotide binding"/>
    <property type="evidence" value="ECO:0007669"/>
    <property type="project" value="UniProtKB-KW"/>
</dbReference>
<name>A0A0V0RL20_9BILA</name>
<evidence type="ECO:0000256" key="1">
    <source>
        <dbReference type="ARBA" id="ARBA00005582"/>
    </source>
</evidence>
<keyword evidence="4" id="KW-0378">Hydrolase</keyword>
<dbReference type="OrthoDB" id="276276at2759"/>
<organism evidence="7 8">
    <name type="scientific">Trichinella nelsoni</name>
    <dbReference type="NCBI Taxonomy" id="6336"/>
    <lineage>
        <taxon>Eukaryota</taxon>
        <taxon>Metazoa</taxon>
        <taxon>Ecdysozoa</taxon>
        <taxon>Nematoda</taxon>
        <taxon>Enoplea</taxon>
        <taxon>Dorylaimia</taxon>
        <taxon>Trichinellida</taxon>
        <taxon>Trichinellidae</taxon>
        <taxon>Trichinella</taxon>
    </lineage>
</organism>
<dbReference type="InterPro" id="IPR020084">
    <property type="entry name" value="NUDIX_hydrolase_CS"/>
</dbReference>
<evidence type="ECO:0000256" key="2">
    <source>
        <dbReference type="ARBA" id="ARBA00018911"/>
    </source>
</evidence>
<dbReference type="SUPFAM" id="SSF55811">
    <property type="entry name" value="Nudix"/>
    <property type="match status" value="1"/>
</dbReference>
<evidence type="ECO:0000256" key="5">
    <source>
        <dbReference type="ARBA" id="ARBA00032644"/>
    </source>
</evidence>
<dbReference type="InterPro" id="IPR000086">
    <property type="entry name" value="NUDIX_hydrolase_dom"/>
</dbReference>
<dbReference type="EMBL" id="JYDL01000140">
    <property type="protein sequence ID" value="KRX15119.1"/>
    <property type="molecule type" value="Genomic_DNA"/>
</dbReference>
<proteinExistence type="inferred from homology"/>
<sequence>MCVPVSFAVMIDTAEVRAAGIIIFRVIDSIREYLLLQAAYEPHHWSPPKGRLEKDEKEFVAAKREVFEETGLSENDYNIIAGFSHQLHYEANHRQKMVTYWLAKVVNTTTEIRLSMEHDHYCWCRLEDAKSLIEHSNMLEMILSADQFLSHHRITSS</sequence>
<comment type="similarity">
    <text evidence="1">Belongs to the Nudix hydrolase family.</text>
</comment>
<evidence type="ECO:0000256" key="3">
    <source>
        <dbReference type="ARBA" id="ARBA00022741"/>
    </source>
</evidence>
<dbReference type="PROSITE" id="PS00893">
    <property type="entry name" value="NUDIX_BOX"/>
    <property type="match status" value="1"/>
</dbReference>
<dbReference type="GO" id="GO:0004081">
    <property type="term" value="F:bis(5'-nucleosyl)-tetraphosphatase (asymmetrical) activity"/>
    <property type="evidence" value="ECO:0007669"/>
    <property type="project" value="TreeGrafter"/>
</dbReference>
<gene>
    <name evidence="7" type="primary">ndx-4</name>
    <name evidence="7" type="ORF">T07_8342</name>
</gene>
<comment type="caution">
    <text evidence="7">The sequence shown here is derived from an EMBL/GenBank/DDBJ whole genome shotgun (WGS) entry which is preliminary data.</text>
</comment>
<evidence type="ECO:0000259" key="6">
    <source>
        <dbReference type="PROSITE" id="PS51462"/>
    </source>
</evidence>
<dbReference type="STRING" id="6336.A0A0V0RL20"/>
<keyword evidence="8" id="KW-1185">Reference proteome</keyword>
<dbReference type="InterPro" id="IPR051325">
    <property type="entry name" value="Nudix_hydrolase_domain"/>
</dbReference>